<keyword evidence="3" id="KW-1185">Reference proteome</keyword>
<feature type="compositionally biased region" description="Basic and acidic residues" evidence="1">
    <location>
        <begin position="90"/>
        <end position="107"/>
    </location>
</feature>
<evidence type="ECO:0000313" key="2">
    <source>
        <dbReference type="EMBL" id="KAB1265052.1"/>
    </source>
</evidence>
<evidence type="ECO:0000313" key="3">
    <source>
        <dbReference type="Proteomes" id="UP000299084"/>
    </source>
</evidence>
<evidence type="ECO:0000256" key="1">
    <source>
        <dbReference type="SAM" id="MobiDB-lite"/>
    </source>
</evidence>
<feature type="region of interest" description="Disordered" evidence="1">
    <location>
        <begin position="53"/>
        <end position="118"/>
    </location>
</feature>
<sequence>MVLPPALGRHRGLGLGHKQAFSEWVHHVEQLCQMGSRQGVPPASQPWASGSLVTCQAAEGSQRQGPTGPITHSLHPSPRPGPALSGTPEPRQECQEQRGAGTREQKCKPHLPRPLQPPWQLCQRMRPAEPRGWEENPARREKGPWEFLRAHRHLPTTFQPPSNPSRLRLLGTLEALRCFHQALPSLSFSQLEGEAQHRRPGESVTARRWGAPQCPSPVASLVVPMGWQAHQAAAPQVSKLQQEALEHVPTGGGGLRQSTETIWSPYGPCSQPGSGPFSHLPAAWPPIPTPEDPKGEAVAPEWLEGERAAGTCWTWWSTHHLAAGAGLGSALRVSRGIWVRGGFFRSLQKDFPLRSSPQHFCLFGSSALHTLSLAASQGWPQGPDYATSTISQPSQAGWGLTPNQRTPAPNSHSTSSSSPKPMFSPRRVRFLTRCRDGEKQAPKMWGRGKEMGLNMGGSETFGVLPQVSPHQEEIQLSC</sequence>
<reference evidence="2 3" key="1">
    <citation type="journal article" date="2019" name="Mol. Ecol. Resour.">
        <title>Improving Illumina assemblies with Hi-C and long reads: an example with the North African dromedary.</title>
        <authorList>
            <person name="Elbers J.P."/>
            <person name="Rogers M.F."/>
            <person name="Perelman P.L."/>
            <person name="Proskuryakova A.A."/>
            <person name="Serdyukova N.A."/>
            <person name="Johnson W.E."/>
            <person name="Horin P."/>
            <person name="Corander J."/>
            <person name="Murphy D."/>
            <person name="Burger P.A."/>
        </authorList>
    </citation>
    <scope>NUCLEOTIDE SEQUENCE [LARGE SCALE GENOMIC DNA]</scope>
    <source>
        <strain evidence="2">Drom800</strain>
        <tissue evidence="2">Blood</tissue>
    </source>
</reference>
<feature type="compositionally biased region" description="Low complexity" evidence="1">
    <location>
        <begin position="407"/>
        <end position="425"/>
    </location>
</feature>
<gene>
    <name evidence="2" type="ORF">Cadr_000019644</name>
</gene>
<feature type="compositionally biased region" description="Polar residues" evidence="1">
    <location>
        <begin position="386"/>
        <end position="406"/>
    </location>
</feature>
<feature type="compositionally biased region" description="Polar residues" evidence="1">
    <location>
        <begin position="53"/>
        <end position="65"/>
    </location>
</feature>
<feature type="region of interest" description="Disordered" evidence="1">
    <location>
        <begin position="384"/>
        <end position="427"/>
    </location>
</feature>
<organism evidence="2 3">
    <name type="scientific">Camelus dromedarius</name>
    <name type="common">Dromedary</name>
    <name type="synonym">Arabian camel</name>
    <dbReference type="NCBI Taxonomy" id="9838"/>
    <lineage>
        <taxon>Eukaryota</taxon>
        <taxon>Metazoa</taxon>
        <taxon>Chordata</taxon>
        <taxon>Craniata</taxon>
        <taxon>Vertebrata</taxon>
        <taxon>Euteleostomi</taxon>
        <taxon>Mammalia</taxon>
        <taxon>Eutheria</taxon>
        <taxon>Laurasiatheria</taxon>
        <taxon>Artiodactyla</taxon>
        <taxon>Tylopoda</taxon>
        <taxon>Camelidae</taxon>
        <taxon>Camelus</taxon>
    </lineage>
</organism>
<dbReference type="EMBL" id="JWIN03000016">
    <property type="protein sequence ID" value="KAB1265052.1"/>
    <property type="molecule type" value="Genomic_DNA"/>
</dbReference>
<comment type="caution">
    <text evidence="2">The sequence shown here is derived from an EMBL/GenBank/DDBJ whole genome shotgun (WGS) entry which is preliminary data.</text>
</comment>
<dbReference type="AlphaFoldDB" id="A0A5N4D1S7"/>
<dbReference type="Proteomes" id="UP000299084">
    <property type="component" value="Unassembled WGS sequence"/>
</dbReference>
<proteinExistence type="predicted"/>
<name>A0A5N4D1S7_CAMDR</name>
<accession>A0A5N4D1S7</accession>
<protein>
    <submittedName>
        <fullName evidence="2">Uncharacterized protein</fullName>
    </submittedName>
</protein>